<dbReference type="InterPro" id="IPR000718">
    <property type="entry name" value="Peptidase_M13"/>
</dbReference>
<dbReference type="EMBL" id="KN549839">
    <property type="protein sequence ID" value="KHJ95815.1"/>
    <property type="molecule type" value="Genomic_DNA"/>
</dbReference>
<evidence type="ECO:0000256" key="1">
    <source>
        <dbReference type="ARBA" id="ARBA00007357"/>
    </source>
</evidence>
<dbReference type="SUPFAM" id="SSF55486">
    <property type="entry name" value="Metalloproteases ('zincins'), catalytic domain"/>
    <property type="match status" value="1"/>
</dbReference>
<dbReference type="PANTHER" id="PTHR11733">
    <property type="entry name" value="ZINC METALLOPROTEASE FAMILY M13 NEPRILYSIN-RELATED"/>
    <property type="match status" value="1"/>
</dbReference>
<evidence type="ECO:0000313" key="4">
    <source>
        <dbReference type="Proteomes" id="UP000053660"/>
    </source>
</evidence>
<reference evidence="3 4" key="1">
    <citation type="submission" date="2014-03" db="EMBL/GenBank/DDBJ databases">
        <title>Draft genome of the hookworm Oesophagostomum dentatum.</title>
        <authorList>
            <person name="Mitreva M."/>
        </authorList>
    </citation>
    <scope>NUCLEOTIDE SEQUENCE [LARGE SCALE GENOMIC DNA]</scope>
    <source>
        <strain evidence="3 4">OD-Hann</strain>
    </source>
</reference>
<name>A0A0B1TK70_OESDE</name>
<evidence type="ECO:0000313" key="3">
    <source>
        <dbReference type="EMBL" id="KHJ95815.1"/>
    </source>
</evidence>
<dbReference type="Proteomes" id="UP000053660">
    <property type="component" value="Unassembled WGS sequence"/>
</dbReference>
<proteinExistence type="inferred from homology"/>
<evidence type="ECO:0000259" key="2">
    <source>
        <dbReference type="Pfam" id="PF01431"/>
    </source>
</evidence>
<dbReference type="InterPro" id="IPR018497">
    <property type="entry name" value="Peptidase_M13_C"/>
</dbReference>
<gene>
    <name evidence="3" type="ORF">OESDEN_04229</name>
</gene>
<dbReference type="PRINTS" id="PR00786">
    <property type="entry name" value="NEPRILYSIN"/>
</dbReference>
<feature type="domain" description="Peptidase M13 C-terminal" evidence="2">
    <location>
        <begin position="4"/>
        <end position="163"/>
    </location>
</feature>
<dbReference type="AlphaFoldDB" id="A0A0B1TK70"/>
<dbReference type="Gene3D" id="3.40.390.10">
    <property type="entry name" value="Collagenase (Catalytic Domain)"/>
    <property type="match status" value="1"/>
</dbReference>
<accession>A0A0B1TK70</accession>
<protein>
    <submittedName>
        <fullName evidence="3">Peptidase family M13</fullName>
    </submittedName>
</protein>
<sequence length="179" mass="21045">MLFRSFNYGSMGTSIGHEIMHNFNLVGKNFDANAVYNEMWLGEEWGRQYLERASCLRQHYNNSEILLYKDGKAIKTNLKNNASQTWEEDLVDNEGMKLSLRAYRTYMKKHGPEARFAHKEDFNSDQVFFIGWAFHHCTAYSMEGLEYDLKNDVHSINQLRVALVNYRNIWSVIITGYLH</sequence>
<comment type="similarity">
    <text evidence="1">Belongs to the peptidase M13 family.</text>
</comment>
<dbReference type="GO" id="GO:0004222">
    <property type="term" value="F:metalloendopeptidase activity"/>
    <property type="evidence" value="ECO:0007669"/>
    <property type="project" value="InterPro"/>
</dbReference>
<dbReference type="Pfam" id="PF01431">
    <property type="entry name" value="Peptidase_M13"/>
    <property type="match status" value="1"/>
</dbReference>
<dbReference type="InterPro" id="IPR024079">
    <property type="entry name" value="MetalloPept_cat_dom_sf"/>
</dbReference>
<dbReference type="PROSITE" id="PS51885">
    <property type="entry name" value="NEPRILYSIN"/>
    <property type="match status" value="1"/>
</dbReference>
<organism evidence="3 4">
    <name type="scientific">Oesophagostomum dentatum</name>
    <name type="common">Nodular worm</name>
    <dbReference type="NCBI Taxonomy" id="61180"/>
    <lineage>
        <taxon>Eukaryota</taxon>
        <taxon>Metazoa</taxon>
        <taxon>Ecdysozoa</taxon>
        <taxon>Nematoda</taxon>
        <taxon>Chromadorea</taxon>
        <taxon>Rhabditida</taxon>
        <taxon>Rhabditina</taxon>
        <taxon>Rhabditomorpha</taxon>
        <taxon>Strongyloidea</taxon>
        <taxon>Strongylidae</taxon>
        <taxon>Oesophagostomum</taxon>
    </lineage>
</organism>
<dbReference type="OrthoDB" id="5873741at2759"/>
<keyword evidence="4" id="KW-1185">Reference proteome</keyword>
<dbReference type="GO" id="GO:0016485">
    <property type="term" value="P:protein processing"/>
    <property type="evidence" value="ECO:0007669"/>
    <property type="project" value="TreeGrafter"/>
</dbReference>
<dbReference type="GO" id="GO:0005886">
    <property type="term" value="C:plasma membrane"/>
    <property type="evidence" value="ECO:0007669"/>
    <property type="project" value="TreeGrafter"/>
</dbReference>
<dbReference type="PANTHER" id="PTHR11733:SF167">
    <property type="entry name" value="FI17812P1-RELATED"/>
    <property type="match status" value="1"/>
</dbReference>